<keyword evidence="3" id="KW-0862">Zinc</keyword>
<proteinExistence type="predicted"/>
<gene>
    <name evidence="6" type="ORF">SteCoe_29010</name>
</gene>
<dbReference type="SMART" id="SM00547">
    <property type="entry name" value="ZnF_RBZ"/>
    <property type="match status" value="5"/>
</dbReference>
<sequence length="324" mass="37284">MWIFKLCQNCEKLKPGLKGWICNLCKVRNPSESNIRCKECYNFRNSVIARGQDYWSCKKCKAANSVLISICGGCGALNDNFEKPKVDSRYDALESKMWTCTKCKNLNSVRYDECIKCQNPNSYVTPKKEPQRVLISNKKPAEEQYLNEIEEKRDYLKRPLVDTHLIQQREEIKNKKEQKYLEWKCTYCFLTNEGKNPYCSNCRKNKTDNAKQKQNQNSAWTCPKCNYENMLEICVGCCAEKPAPEKVSRPSIAARAKRCSECSKELSIINCPKCKKPTRISEACIYCSASLAEVKKCYSCEDGENLSAPKASQSKYSYLSYGRK</sequence>
<evidence type="ECO:0000259" key="5">
    <source>
        <dbReference type="PROSITE" id="PS50199"/>
    </source>
</evidence>
<accession>A0A1R2B6Z4</accession>
<dbReference type="GO" id="GO:0008270">
    <property type="term" value="F:zinc ion binding"/>
    <property type="evidence" value="ECO:0007669"/>
    <property type="project" value="UniProtKB-KW"/>
</dbReference>
<dbReference type="Gene3D" id="2.30.30.380">
    <property type="entry name" value="Zn-finger domain of Sec23/24"/>
    <property type="match status" value="1"/>
</dbReference>
<evidence type="ECO:0000313" key="6">
    <source>
        <dbReference type="EMBL" id="OMJ72537.1"/>
    </source>
</evidence>
<evidence type="ECO:0000256" key="3">
    <source>
        <dbReference type="ARBA" id="ARBA00022833"/>
    </source>
</evidence>
<evidence type="ECO:0000256" key="2">
    <source>
        <dbReference type="ARBA" id="ARBA00022771"/>
    </source>
</evidence>
<keyword evidence="7" id="KW-1185">Reference proteome</keyword>
<dbReference type="PROSITE" id="PS01358">
    <property type="entry name" value="ZF_RANBP2_1"/>
    <property type="match status" value="2"/>
</dbReference>
<dbReference type="Proteomes" id="UP000187209">
    <property type="component" value="Unassembled WGS sequence"/>
</dbReference>
<evidence type="ECO:0000256" key="4">
    <source>
        <dbReference type="PROSITE-ProRule" id="PRU00322"/>
    </source>
</evidence>
<feature type="domain" description="RanBP2-type" evidence="5">
    <location>
        <begin position="94"/>
        <end position="123"/>
    </location>
</feature>
<dbReference type="OrthoDB" id="424012at2759"/>
<dbReference type="InterPro" id="IPR036443">
    <property type="entry name" value="Znf_RanBP2_sf"/>
</dbReference>
<dbReference type="AlphaFoldDB" id="A0A1R2B6Z4"/>
<dbReference type="InterPro" id="IPR001876">
    <property type="entry name" value="Znf_RanBP2"/>
</dbReference>
<dbReference type="EMBL" id="MPUH01000893">
    <property type="protein sequence ID" value="OMJ72537.1"/>
    <property type="molecule type" value="Genomic_DNA"/>
</dbReference>
<dbReference type="PROSITE" id="PS50199">
    <property type="entry name" value="ZF_RANBP2_2"/>
    <property type="match status" value="2"/>
</dbReference>
<dbReference type="SUPFAM" id="SSF90209">
    <property type="entry name" value="Ran binding protein zinc finger-like"/>
    <property type="match status" value="1"/>
</dbReference>
<evidence type="ECO:0000256" key="1">
    <source>
        <dbReference type="ARBA" id="ARBA00022723"/>
    </source>
</evidence>
<organism evidence="6 7">
    <name type="scientific">Stentor coeruleus</name>
    <dbReference type="NCBI Taxonomy" id="5963"/>
    <lineage>
        <taxon>Eukaryota</taxon>
        <taxon>Sar</taxon>
        <taxon>Alveolata</taxon>
        <taxon>Ciliophora</taxon>
        <taxon>Postciliodesmatophora</taxon>
        <taxon>Heterotrichea</taxon>
        <taxon>Heterotrichida</taxon>
        <taxon>Stentoridae</taxon>
        <taxon>Stentor</taxon>
    </lineage>
</organism>
<name>A0A1R2B6Z4_9CILI</name>
<feature type="domain" description="RanBP2-type" evidence="5">
    <location>
        <begin position="176"/>
        <end position="208"/>
    </location>
</feature>
<evidence type="ECO:0000313" key="7">
    <source>
        <dbReference type="Proteomes" id="UP000187209"/>
    </source>
</evidence>
<protein>
    <recommendedName>
        <fullName evidence="5">RanBP2-type domain-containing protein</fullName>
    </recommendedName>
</protein>
<keyword evidence="1" id="KW-0479">Metal-binding</keyword>
<reference evidence="6 7" key="1">
    <citation type="submission" date="2016-11" db="EMBL/GenBank/DDBJ databases">
        <title>The macronuclear genome of Stentor coeruleus: a giant cell with tiny introns.</title>
        <authorList>
            <person name="Slabodnick M."/>
            <person name="Ruby J.G."/>
            <person name="Reiff S.B."/>
            <person name="Swart E.C."/>
            <person name="Gosai S."/>
            <person name="Prabakaran S."/>
            <person name="Witkowska E."/>
            <person name="Larue G.E."/>
            <person name="Fisher S."/>
            <person name="Freeman R.M."/>
            <person name="Gunawardena J."/>
            <person name="Chu W."/>
            <person name="Stover N.A."/>
            <person name="Gregory B.D."/>
            <person name="Nowacki M."/>
            <person name="Derisi J."/>
            <person name="Roy S.W."/>
            <person name="Marshall W.F."/>
            <person name="Sood P."/>
        </authorList>
    </citation>
    <scope>NUCLEOTIDE SEQUENCE [LARGE SCALE GENOMIC DNA]</scope>
    <source>
        <strain evidence="6">WM001</strain>
    </source>
</reference>
<keyword evidence="2 4" id="KW-0863">Zinc-finger</keyword>
<comment type="caution">
    <text evidence="6">The sequence shown here is derived from an EMBL/GenBank/DDBJ whole genome shotgun (WGS) entry which is preliminary data.</text>
</comment>